<evidence type="ECO:0000259" key="10">
    <source>
        <dbReference type="PROSITE" id="PS50893"/>
    </source>
</evidence>
<evidence type="ECO:0000313" key="13">
    <source>
        <dbReference type="Proteomes" id="UP000216857"/>
    </source>
</evidence>
<dbReference type="PROSITE" id="PS50893">
    <property type="entry name" value="ABC_TRANSPORTER_2"/>
    <property type="match status" value="1"/>
</dbReference>
<dbReference type="GO" id="GO:0140359">
    <property type="term" value="F:ABC-type transporter activity"/>
    <property type="evidence" value="ECO:0007669"/>
    <property type="project" value="InterPro"/>
</dbReference>
<dbReference type="SMART" id="SM00382">
    <property type="entry name" value="AAA"/>
    <property type="match status" value="1"/>
</dbReference>
<dbReference type="Gene3D" id="2.40.50.100">
    <property type="match status" value="1"/>
</dbReference>
<dbReference type="InterPro" id="IPR005116">
    <property type="entry name" value="Transp-assoc_OB_typ1"/>
</dbReference>
<dbReference type="GO" id="GO:0016020">
    <property type="term" value="C:membrane"/>
    <property type="evidence" value="ECO:0007669"/>
    <property type="project" value="InterPro"/>
</dbReference>
<dbReference type="PROSITE" id="PS51866">
    <property type="entry name" value="MOP"/>
    <property type="match status" value="1"/>
</dbReference>
<protein>
    <submittedName>
        <fullName evidence="12">Molybdenum ABC transporter ATP-binding protein</fullName>
    </submittedName>
</protein>
<dbReference type="InterPro" id="IPR008995">
    <property type="entry name" value="Mo/tungstate-bd_C_term_dom"/>
</dbReference>
<keyword evidence="3 9" id="KW-0500">Molybdenum</keyword>
<dbReference type="InterPro" id="IPR004606">
    <property type="entry name" value="Mop_domain"/>
</dbReference>
<keyword evidence="13" id="KW-1185">Reference proteome</keyword>
<dbReference type="Pfam" id="PF03459">
    <property type="entry name" value="TOBE"/>
    <property type="match status" value="1"/>
</dbReference>
<evidence type="ECO:0000256" key="9">
    <source>
        <dbReference type="PROSITE-ProRule" id="PRU01213"/>
    </source>
</evidence>
<dbReference type="InterPro" id="IPR011868">
    <property type="entry name" value="ModC_ABC_ATP-bd"/>
</dbReference>
<feature type="domain" description="ABC transporter" evidence="10">
    <location>
        <begin position="21"/>
        <end position="255"/>
    </location>
</feature>
<dbReference type="Pfam" id="PF00005">
    <property type="entry name" value="ABC_tran"/>
    <property type="match status" value="1"/>
</dbReference>
<evidence type="ECO:0000256" key="3">
    <source>
        <dbReference type="ARBA" id="ARBA00022505"/>
    </source>
</evidence>
<dbReference type="Proteomes" id="UP000216857">
    <property type="component" value="Unassembled WGS sequence"/>
</dbReference>
<dbReference type="InterPro" id="IPR003439">
    <property type="entry name" value="ABC_transporter-like_ATP-bd"/>
</dbReference>
<dbReference type="GO" id="GO:0005524">
    <property type="term" value="F:ATP binding"/>
    <property type="evidence" value="ECO:0007669"/>
    <property type="project" value="UniProtKB-KW"/>
</dbReference>
<dbReference type="EMBL" id="NEVJ01000003">
    <property type="protein sequence ID" value="OZI21322.1"/>
    <property type="molecule type" value="Genomic_DNA"/>
</dbReference>
<dbReference type="PANTHER" id="PTHR43514:SF10">
    <property type="entry name" value="MOLYBDENUM IMPORT ATP-BINDING PROTEIN MODC 2"/>
    <property type="match status" value="1"/>
</dbReference>
<evidence type="ECO:0000256" key="7">
    <source>
        <dbReference type="ARBA" id="ARBA00022967"/>
    </source>
</evidence>
<reference evidence="12" key="1">
    <citation type="submission" date="2017-05" db="EMBL/GenBank/DDBJ databases">
        <title>Complete and WGS of Bordetella genogroups.</title>
        <authorList>
            <person name="Spilker T."/>
            <person name="Lipuma J."/>
        </authorList>
    </citation>
    <scope>NUCLEOTIDE SEQUENCE</scope>
    <source>
        <strain evidence="12">AU21707</strain>
    </source>
</reference>
<sequence length="381" mass="40951">MAGQGPRPADATPAVIEAGGGRTIEARFRLRYGDFGLDVGLNLPGGGVTALFGPSGSGKTTLLRCIAGLETADPGYLSVNGEVWLDTSRGYVLPPHRRPLGYVFQDANLFPHLDVRANLHYGYKRVAPAERRIQPDDAIALLGIGHLLARMPARLSGGERQRVGIARALLTSPRLLLMDEPLAALDDRRKQEIVPYLERLHDELDIPVIYVSHAAHEVARLADHVVLMDNGRVVSSGPIAETLADLGLPPARGDDASVVVQGVAAGYDESYRLLSVGLPGSRSTLRVVHAAAPAGRRMRLVVKARDVSLALTRQDDGSMLNILPVTVQGSTPADNPAHVMVRLDADGTPLLARVTRYSHDRLELTPGLRLWAQIKAVSLLV</sequence>
<dbReference type="SUPFAM" id="SSF52540">
    <property type="entry name" value="P-loop containing nucleoside triphosphate hydrolases"/>
    <property type="match status" value="1"/>
</dbReference>
<dbReference type="InterPro" id="IPR027417">
    <property type="entry name" value="P-loop_NTPase"/>
</dbReference>
<keyword evidence="8" id="KW-0472">Membrane</keyword>
<gene>
    <name evidence="12" type="ORF">CAL26_12580</name>
</gene>
<keyword evidence="1" id="KW-0813">Transport</keyword>
<dbReference type="Gene3D" id="3.40.50.300">
    <property type="entry name" value="P-loop containing nucleotide triphosphate hydrolases"/>
    <property type="match status" value="1"/>
</dbReference>
<evidence type="ECO:0000256" key="2">
    <source>
        <dbReference type="ARBA" id="ARBA00022475"/>
    </source>
</evidence>
<dbReference type="STRING" id="1416803.CAL13_11810"/>
<evidence type="ECO:0000256" key="1">
    <source>
        <dbReference type="ARBA" id="ARBA00022448"/>
    </source>
</evidence>
<evidence type="ECO:0000313" key="12">
    <source>
        <dbReference type="EMBL" id="OZI21322.1"/>
    </source>
</evidence>
<dbReference type="InterPro" id="IPR003593">
    <property type="entry name" value="AAA+_ATPase"/>
</dbReference>
<organism evidence="12 13">
    <name type="scientific">Bordetella genomosp. 9</name>
    <dbReference type="NCBI Taxonomy" id="1416803"/>
    <lineage>
        <taxon>Bacteria</taxon>
        <taxon>Pseudomonadati</taxon>
        <taxon>Pseudomonadota</taxon>
        <taxon>Betaproteobacteria</taxon>
        <taxon>Burkholderiales</taxon>
        <taxon>Alcaligenaceae</taxon>
        <taxon>Bordetella</taxon>
    </lineage>
</organism>
<dbReference type="SUPFAM" id="SSF50331">
    <property type="entry name" value="MOP-like"/>
    <property type="match status" value="1"/>
</dbReference>
<evidence type="ECO:0000256" key="8">
    <source>
        <dbReference type="ARBA" id="ARBA00023136"/>
    </source>
</evidence>
<dbReference type="NCBIfam" id="TIGR02142">
    <property type="entry name" value="modC_ABC"/>
    <property type="match status" value="1"/>
</dbReference>
<feature type="domain" description="Mop" evidence="11">
    <location>
        <begin position="316"/>
        <end position="381"/>
    </location>
</feature>
<dbReference type="PROSITE" id="PS00211">
    <property type="entry name" value="ABC_TRANSPORTER_1"/>
    <property type="match status" value="1"/>
</dbReference>
<name>A0A261R9G1_9BORD</name>
<dbReference type="GO" id="GO:0016887">
    <property type="term" value="F:ATP hydrolysis activity"/>
    <property type="evidence" value="ECO:0007669"/>
    <property type="project" value="InterPro"/>
</dbReference>
<keyword evidence="4" id="KW-0997">Cell inner membrane</keyword>
<dbReference type="GO" id="GO:0015098">
    <property type="term" value="F:molybdate ion transmembrane transporter activity"/>
    <property type="evidence" value="ECO:0007669"/>
    <property type="project" value="InterPro"/>
</dbReference>
<dbReference type="PANTHER" id="PTHR43514">
    <property type="entry name" value="ABC TRANSPORTER I FAMILY MEMBER 10"/>
    <property type="match status" value="1"/>
</dbReference>
<dbReference type="InterPro" id="IPR050334">
    <property type="entry name" value="Molybdenum_import_ModC"/>
</dbReference>
<accession>A0A261R9G1</accession>
<keyword evidence="6 12" id="KW-0067">ATP-binding</keyword>
<dbReference type="InterPro" id="IPR017871">
    <property type="entry name" value="ABC_transporter-like_CS"/>
</dbReference>
<dbReference type="AlphaFoldDB" id="A0A261R9G1"/>
<evidence type="ECO:0000259" key="11">
    <source>
        <dbReference type="PROSITE" id="PS51866"/>
    </source>
</evidence>
<keyword evidence="2" id="KW-1003">Cell membrane</keyword>
<keyword evidence="5" id="KW-0547">Nucleotide-binding</keyword>
<keyword evidence="7" id="KW-1278">Translocase</keyword>
<comment type="caution">
    <text evidence="12">The sequence shown here is derived from an EMBL/GenBank/DDBJ whole genome shotgun (WGS) entry which is preliminary data.</text>
</comment>
<evidence type="ECO:0000256" key="4">
    <source>
        <dbReference type="ARBA" id="ARBA00022519"/>
    </source>
</evidence>
<evidence type="ECO:0000256" key="5">
    <source>
        <dbReference type="ARBA" id="ARBA00022741"/>
    </source>
</evidence>
<proteinExistence type="predicted"/>
<evidence type="ECO:0000256" key="6">
    <source>
        <dbReference type="ARBA" id="ARBA00022840"/>
    </source>
</evidence>